<protein>
    <submittedName>
        <fullName evidence="2">Aspartate/glutamate racemase family protein</fullName>
    </submittedName>
</protein>
<dbReference type="InterPro" id="IPR015942">
    <property type="entry name" value="Asp/Glu/hydantoin_racemase"/>
</dbReference>
<dbReference type="InterPro" id="IPR052186">
    <property type="entry name" value="Hydantoin_racemase-like"/>
</dbReference>
<reference evidence="3" key="1">
    <citation type="journal article" date="2019" name="Int. J. Syst. Evol. Microbiol.">
        <title>The Global Catalogue of Microorganisms (GCM) 10K type strain sequencing project: providing services to taxonomists for standard genome sequencing and annotation.</title>
        <authorList>
            <consortium name="The Broad Institute Genomics Platform"/>
            <consortium name="The Broad Institute Genome Sequencing Center for Infectious Disease"/>
            <person name="Wu L."/>
            <person name="Ma J."/>
        </authorList>
    </citation>
    <scope>NUCLEOTIDE SEQUENCE [LARGE SCALE GENOMIC DNA]</scope>
    <source>
        <strain evidence="3">KCTC 42182</strain>
    </source>
</reference>
<name>A0ABV7VG96_9PROT</name>
<evidence type="ECO:0000313" key="3">
    <source>
        <dbReference type="Proteomes" id="UP001595711"/>
    </source>
</evidence>
<dbReference type="PANTHER" id="PTHR28047:SF5">
    <property type="entry name" value="PROTEIN DCG1"/>
    <property type="match status" value="1"/>
</dbReference>
<keyword evidence="3" id="KW-1185">Reference proteome</keyword>
<sequence length="250" mass="25192">MRLLLINANTSTAMTDKVVAAARLLAPDCMVEGVTGRFGAEVIASRSAYAIAAHAALDAHAEHGAGHDAIVLACFGDPGILALKELAGVPVVGMAEAGCHFAAQLVQRFGIVTGGERWRPMLTEYVASLGLGERLAGVRTLQADGGRIAADPDAAQAAVLDAARLSITEDGAELVILGGAGMVGMVERVASHLPVPVIDGLMPAVAFAVAAARAGLRKAEVGSLALPPAVASTGLSPALAALLAQRGRVS</sequence>
<accession>A0ABV7VG96</accession>
<dbReference type="Proteomes" id="UP001595711">
    <property type="component" value="Unassembled WGS sequence"/>
</dbReference>
<proteinExistence type="inferred from homology"/>
<dbReference type="InterPro" id="IPR053714">
    <property type="entry name" value="Iso_Racemase_Enz_sf"/>
</dbReference>
<dbReference type="Pfam" id="PF01177">
    <property type="entry name" value="Asp_Glu_race"/>
    <property type="match status" value="1"/>
</dbReference>
<evidence type="ECO:0000256" key="1">
    <source>
        <dbReference type="ARBA" id="ARBA00038414"/>
    </source>
</evidence>
<dbReference type="Gene3D" id="3.40.50.12500">
    <property type="match status" value="1"/>
</dbReference>
<comment type="similarity">
    <text evidence="1">Belongs to the HyuE racemase family.</text>
</comment>
<dbReference type="EMBL" id="JBHRYJ010000002">
    <property type="protein sequence ID" value="MFC3676500.1"/>
    <property type="molecule type" value="Genomic_DNA"/>
</dbReference>
<dbReference type="RefSeq" id="WP_379727243.1">
    <property type="nucleotide sequence ID" value="NZ_JBHRYJ010000002.1"/>
</dbReference>
<gene>
    <name evidence="2" type="ORF">ACFOOQ_13165</name>
</gene>
<comment type="caution">
    <text evidence="2">The sequence shown here is derived from an EMBL/GenBank/DDBJ whole genome shotgun (WGS) entry which is preliminary data.</text>
</comment>
<dbReference type="PANTHER" id="PTHR28047">
    <property type="entry name" value="PROTEIN DCG1"/>
    <property type="match status" value="1"/>
</dbReference>
<organism evidence="2 3">
    <name type="scientific">Ferrovibrio xuzhouensis</name>
    <dbReference type="NCBI Taxonomy" id="1576914"/>
    <lineage>
        <taxon>Bacteria</taxon>
        <taxon>Pseudomonadati</taxon>
        <taxon>Pseudomonadota</taxon>
        <taxon>Alphaproteobacteria</taxon>
        <taxon>Rhodospirillales</taxon>
        <taxon>Rhodospirillaceae</taxon>
        <taxon>Ferrovibrio</taxon>
    </lineage>
</organism>
<evidence type="ECO:0000313" key="2">
    <source>
        <dbReference type="EMBL" id="MFC3676500.1"/>
    </source>
</evidence>